<dbReference type="EMBL" id="CP099799">
    <property type="protein sequence ID" value="USS00384.1"/>
    <property type="molecule type" value="Genomic_DNA"/>
</dbReference>
<organism evidence="1 3">
    <name type="scientific">Clostridium septicum</name>
    <dbReference type="NCBI Taxonomy" id="1504"/>
    <lineage>
        <taxon>Bacteria</taxon>
        <taxon>Bacillati</taxon>
        <taxon>Bacillota</taxon>
        <taxon>Clostridia</taxon>
        <taxon>Eubacteriales</taxon>
        <taxon>Clostridiaceae</taxon>
        <taxon>Clostridium</taxon>
    </lineage>
</organism>
<dbReference type="AlphaFoldDB" id="A0A9N7JJZ0"/>
<keyword evidence="4" id="KW-1185">Reference proteome</keyword>
<evidence type="ECO:0000313" key="3">
    <source>
        <dbReference type="Proteomes" id="UP000280586"/>
    </source>
</evidence>
<sequence length="343" mass="40728">MVTNERKQNTCNKYHEYLRIIDILGNKMMLQKQFIELSIALGVVKDKFQAIKGIQELERAEIIKKIKFSGTSNKFILFRKYAIRYLAKANKSSDVSGISVVNSNKRYIENIMKVQFILTTIIPTAKKNNIELTLDNLIEFIDKLNCNILYKDNNMYKFYEQLLNRTSLFFDKEEMEVDFQRLKDEHDKRIKNLKGIGEVNEKKYRKNKYDYLFNSDIATLSRKNIYLVNIKYSKKTDTTRIIAYYFNISIDKNSYAVALNYSILYNTMKRLFGNNINIEFRVICLNQLIQERIIEDLNKKGINPRTKEKRVDTYLVEMLRNNKLTEVDFLKINMKILSYDLDI</sequence>
<evidence type="ECO:0000313" key="4">
    <source>
        <dbReference type="Proteomes" id="UP001055437"/>
    </source>
</evidence>
<gene>
    <name evidence="1" type="ORF">CP523_04690</name>
    <name evidence="2" type="ORF">NH397_12945</name>
</gene>
<dbReference type="Proteomes" id="UP000280586">
    <property type="component" value="Chromosome"/>
</dbReference>
<accession>A0A9N7JJZ0</accession>
<dbReference type="RefSeq" id="WP_120140561.1">
    <property type="nucleotide sequence ID" value="NZ_CP023671.1"/>
</dbReference>
<dbReference type="KEGG" id="csep:CP523_04690"/>
<name>A0A9N7JJZ0_CLOSE</name>
<reference evidence="2" key="2">
    <citation type="submission" date="2022-06" db="EMBL/GenBank/DDBJ databases">
        <authorList>
            <person name="Holder M.E."/>
            <person name="Ajami N.J."/>
            <person name="Petrosino J.F."/>
        </authorList>
    </citation>
    <scope>NUCLEOTIDE SEQUENCE</scope>
    <source>
        <strain evidence="2">RMA 8861</strain>
    </source>
</reference>
<protein>
    <submittedName>
        <fullName evidence="1">Uncharacterized protein</fullName>
    </submittedName>
</protein>
<dbReference type="EMBL" id="CP023671">
    <property type="protein sequence ID" value="AYE33818.1"/>
    <property type="molecule type" value="Genomic_DNA"/>
</dbReference>
<reference evidence="1 3" key="1">
    <citation type="submission" date="2017-09" db="EMBL/GenBank/DDBJ databases">
        <authorList>
            <person name="Thomas P."/>
            <person name="Seyboldt C."/>
        </authorList>
    </citation>
    <scope>NUCLEOTIDE SEQUENCE [LARGE SCALE GENOMIC DNA]</scope>
    <source>
        <strain evidence="1 3">DSM 7534</strain>
    </source>
</reference>
<dbReference type="GeneID" id="303559980"/>
<evidence type="ECO:0000313" key="2">
    <source>
        <dbReference type="EMBL" id="USS00384.1"/>
    </source>
</evidence>
<proteinExistence type="predicted"/>
<evidence type="ECO:0000313" key="1">
    <source>
        <dbReference type="EMBL" id="AYE33818.1"/>
    </source>
</evidence>
<dbReference type="Proteomes" id="UP001055437">
    <property type="component" value="Chromosome"/>
</dbReference>